<keyword evidence="5" id="KW-1185">Reference proteome</keyword>
<dbReference type="InterPro" id="IPR000120">
    <property type="entry name" value="Amidase"/>
</dbReference>
<comment type="caution">
    <text evidence="4">The sequence shown here is derived from an EMBL/GenBank/DDBJ whole genome shotgun (WGS) entry which is preliminary data.</text>
</comment>
<name>A0A372LM82_9BACI</name>
<dbReference type="AlphaFoldDB" id="A0A372LM82"/>
<dbReference type="InterPro" id="IPR036928">
    <property type="entry name" value="AS_sf"/>
</dbReference>
<sequence length="480" mass="51571">MGKLKEVFTLDALGQADLIRRKEVTPLELVDEVIDNIERLNPALNAVVIPMFEIARKAAQESIPDGPFAGVPFLLKDLTAEYKGAPYTGGSAFLKGYISPRDTELVRRYKRAGLVTLGKTNSPEFGVGPVTQPRLYGPSRNPWNTGRTPGGSSGGSGAAVAAGLVAIAHSSDGGGSLRIPASCCGLVGLKPTRARNPAGPNYGELLGGLAAEHVLTRSVRDSAAALDATSGPDMGDPYWAPPADRPFLQAVKEPPGRLRIAFTDQSPLGTEVHPDCQAAVRDVAKLCEELGHHVEESSPQVNGSLLFDNFTSVLAAGTAFEILNSSRILGRKPTADDFEPLAWGVAERGNQMSASQYLLAVNYLQKLSRDVAHFFDSYDVLLTPTLGMPPVPIGSFLMGEDDDPIETRREMARFTPFTSLQNVTGQPALSLPLSWNSSGLPIGAHFVGRFGDELTLFRLAGQLEETRPWKDRWPKVSIFN</sequence>
<dbReference type="Pfam" id="PF01425">
    <property type="entry name" value="Amidase"/>
    <property type="match status" value="1"/>
</dbReference>
<dbReference type="EMBL" id="QVTE01000043">
    <property type="protein sequence ID" value="RFU67504.1"/>
    <property type="molecule type" value="Genomic_DNA"/>
</dbReference>
<dbReference type="Proteomes" id="UP000264541">
    <property type="component" value="Unassembled WGS sequence"/>
</dbReference>
<evidence type="ECO:0000256" key="2">
    <source>
        <dbReference type="SAM" id="MobiDB-lite"/>
    </source>
</evidence>
<evidence type="ECO:0000313" key="4">
    <source>
        <dbReference type="EMBL" id="RFU67504.1"/>
    </source>
</evidence>
<dbReference type="GO" id="GO:0003824">
    <property type="term" value="F:catalytic activity"/>
    <property type="evidence" value="ECO:0007669"/>
    <property type="project" value="InterPro"/>
</dbReference>
<feature type="domain" description="Amidase" evidence="3">
    <location>
        <begin position="28"/>
        <end position="456"/>
    </location>
</feature>
<accession>A0A372LM82</accession>
<evidence type="ECO:0000313" key="5">
    <source>
        <dbReference type="Proteomes" id="UP000264541"/>
    </source>
</evidence>
<evidence type="ECO:0000256" key="1">
    <source>
        <dbReference type="ARBA" id="ARBA00009199"/>
    </source>
</evidence>
<dbReference type="SUPFAM" id="SSF75304">
    <property type="entry name" value="Amidase signature (AS) enzymes"/>
    <property type="match status" value="1"/>
</dbReference>
<evidence type="ECO:0000259" key="3">
    <source>
        <dbReference type="Pfam" id="PF01425"/>
    </source>
</evidence>
<dbReference type="Gene3D" id="3.90.1300.10">
    <property type="entry name" value="Amidase signature (AS) domain"/>
    <property type="match status" value="1"/>
</dbReference>
<gene>
    <name evidence="4" type="ORF">D0469_14755</name>
</gene>
<dbReference type="PANTHER" id="PTHR11895">
    <property type="entry name" value="TRANSAMIDASE"/>
    <property type="match status" value="1"/>
</dbReference>
<dbReference type="PANTHER" id="PTHR11895:SF7">
    <property type="entry name" value="GLUTAMYL-TRNA(GLN) AMIDOTRANSFERASE SUBUNIT A, MITOCHONDRIAL"/>
    <property type="match status" value="1"/>
</dbReference>
<proteinExistence type="inferred from homology"/>
<feature type="region of interest" description="Disordered" evidence="2">
    <location>
        <begin position="126"/>
        <end position="155"/>
    </location>
</feature>
<dbReference type="OrthoDB" id="9811471at2"/>
<protein>
    <submittedName>
        <fullName evidence="4">Amidase</fullName>
    </submittedName>
</protein>
<dbReference type="InterPro" id="IPR023631">
    <property type="entry name" value="Amidase_dom"/>
</dbReference>
<comment type="similarity">
    <text evidence="1">Belongs to the amidase family.</text>
</comment>
<organism evidence="4 5">
    <name type="scientific">Peribacillus saganii</name>
    <dbReference type="NCBI Taxonomy" id="2303992"/>
    <lineage>
        <taxon>Bacteria</taxon>
        <taxon>Bacillati</taxon>
        <taxon>Bacillota</taxon>
        <taxon>Bacilli</taxon>
        <taxon>Bacillales</taxon>
        <taxon>Bacillaceae</taxon>
        <taxon>Peribacillus</taxon>
    </lineage>
</organism>
<reference evidence="4 5" key="1">
    <citation type="submission" date="2018-08" db="EMBL/GenBank/DDBJ databases">
        <title>Bacillus chawlae sp. nov., Bacillus glennii sp. nov., and Bacillus saganii sp. nov. Isolated from the Vehicle Assembly Building at Kennedy Space Center where the Viking Spacecraft were Assembled.</title>
        <authorList>
            <person name="Seuylemezian A."/>
            <person name="Vaishampayan P."/>
        </authorList>
    </citation>
    <scope>NUCLEOTIDE SEQUENCE [LARGE SCALE GENOMIC DNA]</scope>
    <source>
        <strain evidence="4 5">V47-23a</strain>
    </source>
</reference>